<gene>
    <name evidence="3" type="ORF">OsJ_17590</name>
</gene>
<evidence type="ECO:0000256" key="1">
    <source>
        <dbReference type="SAM" id="Coils"/>
    </source>
</evidence>
<feature type="compositionally biased region" description="Basic residues" evidence="2">
    <location>
        <begin position="1"/>
        <end position="16"/>
    </location>
</feature>
<reference evidence="3" key="2">
    <citation type="submission" date="2008-12" db="EMBL/GenBank/DDBJ databases">
        <title>Improved gene annotation of the rice (Oryza sativa) genomes.</title>
        <authorList>
            <person name="Wang J."/>
            <person name="Li R."/>
            <person name="Fan W."/>
            <person name="Huang Q."/>
            <person name="Zhang J."/>
            <person name="Zhou Y."/>
            <person name="Hu Y."/>
            <person name="Zi S."/>
            <person name="Li J."/>
            <person name="Ni P."/>
            <person name="Zheng H."/>
            <person name="Zhang Y."/>
            <person name="Zhao M."/>
            <person name="Hao Q."/>
            <person name="McDermott J."/>
            <person name="Samudrala R."/>
            <person name="Kristiansen K."/>
            <person name="Wong G.K.-S."/>
        </authorList>
    </citation>
    <scope>NUCLEOTIDE SEQUENCE</scope>
</reference>
<feature type="region of interest" description="Disordered" evidence="2">
    <location>
        <begin position="1"/>
        <end position="56"/>
    </location>
</feature>
<dbReference type="Proteomes" id="UP000007752">
    <property type="component" value="Chromosome 5"/>
</dbReference>
<keyword evidence="1" id="KW-0175">Coiled coil</keyword>
<reference evidence="3" key="1">
    <citation type="journal article" date="2005" name="PLoS Biol.">
        <title>The genomes of Oryza sativa: a history of duplications.</title>
        <authorList>
            <person name="Yu J."/>
            <person name="Wang J."/>
            <person name="Lin W."/>
            <person name="Li S."/>
            <person name="Li H."/>
            <person name="Zhou J."/>
            <person name="Ni P."/>
            <person name="Dong W."/>
            <person name="Hu S."/>
            <person name="Zeng C."/>
            <person name="Zhang J."/>
            <person name="Zhang Y."/>
            <person name="Li R."/>
            <person name="Xu Z."/>
            <person name="Li S."/>
            <person name="Li X."/>
            <person name="Zheng H."/>
            <person name="Cong L."/>
            <person name="Lin L."/>
            <person name="Yin J."/>
            <person name="Geng J."/>
            <person name="Li G."/>
            <person name="Shi J."/>
            <person name="Liu J."/>
            <person name="Lv H."/>
            <person name="Li J."/>
            <person name="Wang J."/>
            <person name="Deng Y."/>
            <person name="Ran L."/>
            <person name="Shi X."/>
            <person name="Wang X."/>
            <person name="Wu Q."/>
            <person name="Li C."/>
            <person name="Ren X."/>
            <person name="Wang J."/>
            <person name="Wang X."/>
            <person name="Li D."/>
            <person name="Liu D."/>
            <person name="Zhang X."/>
            <person name="Ji Z."/>
            <person name="Zhao W."/>
            <person name="Sun Y."/>
            <person name="Zhang Z."/>
            <person name="Bao J."/>
            <person name="Han Y."/>
            <person name="Dong L."/>
            <person name="Ji J."/>
            <person name="Chen P."/>
            <person name="Wu S."/>
            <person name="Liu J."/>
            <person name="Xiao Y."/>
            <person name="Bu D."/>
            <person name="Tan J."/>
            <person name="Yang L."/>
            <person name="Ye C."/>
            <person name="Zhang J."/>
            <person name="Xu J."/>
            <person name="Zhou Y."/>
            <person name="Yu Y."/>
            <person name="Zhang B."/>
            <person name="Zhuang S."/>
            <person name="Wei H."/>
            <person name="Liu B."/>
            <person name="Lei M."/>
            <person name="Yu H."/>
            <person name="Li Y."/>
            <person name="Xu H."/>
            <person name="Wei S."/>
            <person name="He X."/>
            <person name="Fang L."/>
            <person name="Zhang Z."/>
            <person name="Zhang Y."/>
            <person name="Huang X."/>
            <person name="Su Z."/>
            <person name="Tong W."/>
            <person name="Li J."/>
            <person name="Tong Z."/>
            <person name="Li S."/>
            <person name="Ye J."/>
            <person name="Wang L."/>
            <person name="Fang L."/>
            <person name="Lei T."/>
            <person name="Chen C."/>
            <person name="Chen H."/>
            <person name="Xu Z."/>
            <person name="Li H."/>
            <person name="Huang H."/>
            <person name="Zhang F."/>
            <person name="Xu H."/>
            <person name="Li N."/>
            <person name="Zhao C."/>
            <person name="Li S."/>
            <person name="Dong L."/>
            <person name="Huang Y."/>
            <person name="Li L."/>
            <person name="Xi Y."/>
            <person name="Qi Q."/>
            <person name="Li W."/>
            <person name="Zhang B."/>
            <person name="Hu W."/>
            <person name="Zhang Y."/>
            <person name="Tian X."/>
            <person name="Jiao Y."/>
            <person name="Liang X."/>
            <person name="Jin J."/>
            <person name="Gao L."/>
            <person name="Zheng W."/>
            <person name="Hao B."/>
            <person name="Liu S."/>
            <person name="Wang W."/>
            <person name="Yuan L."/>
            <person name="Cao M."/>
            <person name="McDermott J."/>
            <person name="Samudrala R."/>
            <person name="Wang J."/>
            <person name="Wong G.K."/>
            <person name="Yang H."/>
        </authorList>
    </citation>
    <scope>NUCLEOTIDE SEQUENCE [LARGE SCALE GENOMIC DNA]</scope>
</reference>
<protein>
    <submittedName>
        <fullName evidence="3">Uncharacterized protein</fullName>
    </submittedName>
</protein>
<dbReference type="EMBL" id="CM000142">
    <property type="protein sequence ID" value="EEE62787.1"/>
    <property type="molecule type" value="Genomic_DNA"/>
</dbReference>
<name>B9FN62_ORYSJ</name>
<dbReference type="AlphaFoldDB" id="B9FN62"/>
<organism evidence="3">
    <name type="scientific">Oryza sativa subsp. japonica</name>
    <name type="common">Rice</name>
    <dbReference type="NCBI Taxonomy" id="39947"/>
    <lineage>
        <taxon>Eukaryota</taxon>
        <taxon>Viridiplantae</taxon>
        <taxon>Streptophyta</taxon>
        <taxon>Embryophyta</taxon>
        <taxon>Tracheophyta</taxon>
        <taxon>Spermatophyta</taxon>
        <taxon>Magnoliopsida</taxon>
        <taxon>Liliopsida</taxon>
        <taxon>Poales</taxon>
        <taxon>Poaceae</taxon>
        <taxon>BOP clade</taxon>
        <taxon>Oryzoideae</taxon>
        <taxon>Oryzeae</taxon>
        <taxon>Oryzinae</taxon>
        <taxon>Oryza</taxon>
        <taxon>Oryza sativa</taxon>
    </lineage>
</organism>
<sequence>MGKSVKKSVKQPKTKKASSGLGPSIFSEKSDSSESSEHAHSAPSVQETSSRELKRKKILSNSPVYSSLKKVRIAIDSDDEDDNILSYELPAVDKMVEVETGNTSVANSPPIVVDNLFVPSDVLTSMANEVEKDVHVDSVDVDMSLASPVRVENALEVANLNAQPEKNLADDRGKKSLERIAKLEGDRIELCRVIDRLQEEKKFSSECIRRLRAEKAEAFGDNQKLLARRKELEKLVLSHQEVSRERAISEDKLKARISDLEKEKKQVEFARQAEEEKTTSALQELDNARQQLFKSCKLIGRALKKLGAEPAQLDEDGELHVLNS</sequence>
<accession>B9FN62</accession>
<evidence type="ECO:0000313" key="3">
    <source>
        <dbReference type="EMBL" id="EEE62787.1"/>
    </source>
</evidence>
<feature type="coiled-coil region" evidence="1">
    <location>
        <begin position="180"/>
        <end position="291"/>
    </location>
</feature>
<proteinExistence type="predicted"/>
<feature type="compositionally biased region" description="Basic and acidic residues" evidence="2">
    <location>
        <begin position="28"/>
        <end position="40"/>
    </location>
</feature>
<evidence type="ECO:0000256" key="2">
    <source>
        <dbReference type="SAM" id="MobiDB-lite"/>
    </source>
</evidence>